<name>A0A819S032_9BILA</name>
<feature type="domain" description="DUF985" evidence="1">
    <location>
        <begin position="34"/>
        <end position="175"/>
    </location>
</feature>
<protein>
    <recommendedName>
        <fullName evidence="1">DUF985 domain-containing protein</fullName>
    </recommendedName>
</protein>
<sequence>MSSASTTPDLACVRTGCDVVPFLSEESVTRMNGIIEQFKLIELPLESGLFQIIGNSSLQVSIPSRPSNSTLHAQSHIYYMLTSLLPNKPHLAYNYLHSIDYADDLHILIEGDSVDYYLFYDDGHVEHKILGHDYAAGEVPMITTPGTIASKALKLRHGKHGFAFIVSVLTPEWSSDRCRIGAGQLFLDKYIGTEAWYFKQNTIQRNKLIIKEGKSDLDKAIEAAEKDFQYDSPWHAGWTDKITGETFPSESGIFITYIRHEPVGIYEQIISWSV</sequence>
<dbReference type="InterPro" id="IPR014710">
    <property type="entry name" value="RmlC-like_jellyroll"/>
</dbReference>
<proteinExistence type="predicted"/>
<dbReference type="InterPro" id="IPR011051">
    <property type="entry name" value="RmlC_Cupin_sf"/>
</dbReference>
<dbReference type="SUPFAM" id="SSF51182">
    <property type="entry name" value="RmlC-like cupins"/>
    <property type="match status" value="1"/>
</dbReference>
<dbReference type="AlphaFoldDB" id="A0A819S032"/>
<evidence type="ECO:0000259" key="1">
    <source>
        <dbReference type="Pfam" id="PF06172"/>
    </source>
</evidence>
<evidence type="ECO:0000313" key="2">
    <source>
        <dbReference type="EMBL" id="CAF4055073.1"/>
    </source>
</evidence>
<dbReference type="Proteomes" id="UP000663874">
    <property type="component" value="Unassembled WGS sequence"/>
</dbReference>
<evidence type="ECO:0000313" key="3">
    <source>
        <dbReference type="Proteomes" id="UP000663874"/>
    </source>
</evidence>
<comment type="caution">
    <text evidence="2">The sequence shown here is derived from an EMBL/GenBank/DDBJ whole genome shotgun (WGS) entry which is preliminary data.</text>
</comment>
<dbReference type="Pfam" id="PF06172">
    <property type="entry name" value="Cupin_5"/>
    <property type="match status" value="1"/>
</dbReference>
<dbReference type="Gene3D" id="2.60.120.10">
    <property type="entry name" value="Jelly Rolls"/>
    <property type="match status" value="1"/>
</dbReference>
<dbReference type="InterPro" id="IPR009327">
    <property type="entry name" value="Cupin_DUF985"/>
</dbReference>
<accession>A0A819S032</accession>
<organism evidence="2 3">
    <name type="scientific">Rotaria sordida</name>
    <dbReference type="NCBI Taxonomy" id="392033"/>
    <lineage>
        <taxon>Eukaryota</taxon>
        <taxon>Metazoa</taxon>
        <taxon>Spiralia</taxon>
        <taxon>Gnathifera</taxon>
        <taxon>Rotifera</taxon>
        <taxon>Eurotatoria</taxon>
        <taxon>Bdelloidea</taxon>
        <taxon>Philodinida</taxon>
        <taxon>Philodinidae</taxon>
        <taxon>Rotaria</taxon>
    </lineage>
</organism>
<dbReference type="EMBL" id="CAJOBE010008156">
    <property type="protein sequence ID" value="CAF4055073.1"/>
    <property type="molecule type" value="Genomic_DNA"/>
</dbReference>
<reference evidence="2" key="1">
    <citation type="submission" date="2021-02" db="EMBL/GenBank/DDBJ databases">
        <authorList>
            <person name="Nowell W R."/>
        </authorList>
    </citation>
    <scope>NUCLEOTIDE SEQUENCE</scope>
</reference>
<gene>
    <name evidence="2" type="ORF">FNK824_LOCUS28926</name>
</gene>